<evidence type="ECO:0000256" key="2">
    <source>
        <dbReference type="ARBA" id="ARBA00022475"/>
    </source>
</evidence>
<dbReference type="Proteomes" id="UP001156870">
    <property type="component" value="Unassembled WGS sequence"/>
</dbReference>
<feature type="transmembrane region" description="Helical" evidence="7">
    <location>
        <begin position="186"/>
        <end position="206"/>
    </location>
</feature>
<evidence type="ECO:0000313" key="10">
    <source>
        <dbReference type="EMBL" id="GLS28150.1"/>
    </source>
</evidence>
<reference evidence="10 11" key="1">
    <citation type="journal article" date="2014" name="Int. J. Syst. Evol. Microbiol.">
        <title>Complete genome sequence of Corynebacterium casei LMG S-19264T (=DSM 44701T), isolated from a smear-ripened cheese.</title>
        <authorList>
            <consortium name="US DOE Joint Genome Institute (JGI-PGF)"/>
            <person name="Walter F."/>
            <person name="Albersmeier A."/>
            <person name="Kalinowski J."/>
            <person name="Ruckert C."/>
        </authorList>
    </citation>
    <scope>NUCLEOTIDE SEQUENCE [LARGE SCALE GENOMIC DNA]</scope>
    <source>
        <strain evidence="10 11">NBRC 110095</strain>
    </source>
</reference>
<accession>A0AA37TDX1</accession>
<feature type="transmembrane region" description="Helical" evidence="7">
    <location>
        <begin position="212"/>
        <end position="232"/>
    </location>
</feature>
<dbReference type="Gene3D" id="1.20.1540.10">
    <property type="entry name" value="Rhomboid-like"/>
    <property type="match status" value="1"/>
</dbReference>
<protein>
    <submittedName>
        <fullName evidence="10">Rhomboid family intramembrane serine protease</fullName>
    </submittedName>
</protein>
<evidence type="ECO:0000259" key="9">
    <source>
        <dbReference type="Pfam" id="PF16733"/>
    </source>
</evidence>
<evidence type="ECO:0000256" key="7">
    <source>
        <dbReference type="SAM" id="Phobius"/>
    </source>
</evidence>
<proteinExistence type="predicted"/>
<dbReference type="PANTHER" id="PTHR43066">
    <property type="entry name" value="RHOMBOID-RELATED PROTEIN"/>
    <property type="match status" value="1"/>
</dbReference>
<dbReference type="RefSeq" id="WP_232594087.1">
    <property type="nucleotide sequence ID" value="NZ_BSPD01000102.1"/>
</dbReference>
<keyword evidence="6 7" id="KW-0472">Membrane</keyword>
<organism evidence="10 11">
    <name type="scientific">Marinibactrum halimedae</name>
    <dbReference type="NCBI Taxonomy" id="1444977"/>
    <lineage>
        <taxon>Bacteria</taxon>
        <taxon>Pseudomonadati</taxon>
        <taxon>Pseudomonadota</taxon>
        <taxon>Gammaproteobacteria</taxon>
        <taxon>Cellvibrionales</taxon>
        <taxon>Cellvibrionaceae</taxon>
        <taxon>Marinibactrum</taxon>
    </lineage>
</organism>
<dbReference type="SUPFAM" id="SSF144091">
    <property type="entry name" value="Rhomboid-like"/>
    <property type="match status" value="1"/>
</dbReference>
<feature type="transmembrane region" description="Helical" evidence="7">
    <location>
        <begin position="92"/>
        <end position="111"/>
    </location>
</feature>
<keyword evidence="3" id="KW-0997">Cell inner membrane</keyword>
<keyword evidence="2" id="KW-1003">Cell membrane</keyword>
<feature type="domain" description="Rhomboid protease N-terminal" evidence="9">
    <location>
        <begin position="1"/>
        <end position="63"/>
    </location>
</feature>
<name>A0AA37TDX1_9GAMM</name>
<dbReference type="Pfam" id="PF16733">
    <property type="entry name" value="NRho"/>
    <property type="match status" value="1"/>
</dbReference>
<comment type="caution">
    <text evidence="10">The sequence shown here is derived from an EMBL/GenBank/DDBJ whole genome shotgun (WGS) entry which is preliminary data.</text>
</comment>
<evidence type="ECO:0000256" key="4">
    <source>
        <dbReference type="ARBA" id="ARBA00022692"/>
    </source>
</evidence>
<dbReference type="EMBL" id="BSPD01000102">
    <property type="protein sequence ID" value="GLS28150.1"/>
    <property type="molecule type" value="Genomic_DNA"/>
</dbReference>
<dbReference type="GO" id="GO:0004252">
    <property type="term" value="F:serine-type endopeptidase activity"/>
    <property type="evidence" value="ECO:0007669"/>
    <property type="project" value="InterPro"/>
</dbReference>
<dbReference type="Gene3D" id="3.30.70.2080">
    <property type="match status" value="1"/>
</dbReference>
<evidence type="ECO:0000259" key="8">
    <source>
        <dbReference type="Pfam" id="PF01694"/>
    </source>
</evidence>
<dbReference type="AlphaFoldDB" id="A0AA37TDX1"/>
<feature type="transmembrane region" description="Helical" evidence="7">
    <location>
        <begin position="244"/>
        <end position="264"/>
    </location>
</feature>
<dbReference type="InterPro" id="IPR038244">
    <property type="entry name" value="NRho_sf"/>
</dbReference>
<evidence type="ECO:0000256" key="5">
    <source>
        <dbReference type="ARBA" id="ARBA00022989"/>
    </source>
</evidence>
<dbReference type="Pfam" id="PF01694">
    <property type="entry name" value="Rhomboid"/>
    <property type="match status" value="1"/>
</dbReference>
<gene>
    <name evidence="10" type="ORF">GCM10007877_38690</name>
</gene>
<evidence type="ECO:0000313" key="11">
    <source>
        <dbReference type="Proteomes" id="UP001156870"/>
    </source>
</evidence>
<keyword evidence="5 7" id="KW-1133">Transmembrane helix</keyword>
<dbReference type="GO" id="GO:0006508">
    <property type="term" value="P:proteolysis"/>
    <property type="evidence" value="ECO:0007669"/>
    <property type="project" value="UniProtKB-KW"/>
</dbReference>
<dbReference type="InterPro" id="IPR035952">
    <property type="entry name" value="Rhomboid-like_sf"/>
</dbReference>
<keyword evidence="11" id="KW-1185">Reference proteome</keyword>
<feature type="domain" description="Peptidase S54 rhomboid" evidence="8">
    <location>
        <begin position="147"/>
        <end position="288"/>
    </location>
</feature>
<keyword evidence="4 7" id="KW-0812">Transmembrane</keyword>
<dbReference type="InterPro" id="IPR031976">
    <property type="entry name" value="NRho"/>
</dbReference>
<keyword evidence="10" id="KW-0378">Hydrolase</keyword>
<keyword evidence="10" id="KW-0645">Protease</keyword>
<dbReference type="InterPro" id="IPR022764">
    <property type="entry name" value="Peptidase_S54_rhomboid_dom"/>
</dbReference>
<sequence length="292" mass="32442">MNWYPLAQLPLTDDYSELSQILWQAGLAHRFTEEKGHQCLWLPESTDAEHVKALAEQWKAGLIVPKSTSSQRFSERFSESVQRFLTGPAKNAPLTIMTLVLGFLGAMVVWLDATGTKGWLSLLTFTGFIPYGDRIAFIRWQYTLSQFEVWRLVSPAFLHFGALHYLSNSVWIWVFGARLEAKFGSLAMGSALLFLMLISNMAQYWWSGPSLFGGLSGVVYGLLGFILVYQRVVEEPAVKVPNVLAMFMLLWLVLGMVGGIDLFIEGSIANGAHLGGLLAGVALGLATRRFQT</sequence>
<dbReference type="GO" id="GO:0016020">
    <property type="term" value="C:membrane"/>
    <property type="evidence" value="ECO:0007669"/>
    <property type="project" value="UniProtKB-SubCell"/>
</dbReference>
<evidence type="ECO:0000256" key="1">
    <source>
        <dbReference type="ARBA" id="ARBA00004141"/>
    </source>
</evidence>
<comment type="subcellular location">
    <subcellularLocation>
        <location evidence="1">Membrane</location>
        <topology evidence="1">Multi-pass membrane protein</topology>
    </subcellularLocation>
</comment>
<feature type="transmembrane region" description="Helical" evidence="7">
    <location>
        <begin position="156"/>
        <end position="174"/>
    </location>
</feature>
<feature type="transmembrane region" description="Helical" evidence="7">
    <location>
        <begin position="270"/>
        <end position="287"/>
    </location>
</feature>
<evidence type="ECO:0000256" key="6">
    <source>
        <dbReference type="ARBA" id="ARBA00023136"/>
    </source>
</evidence>
<evidence type="ECO:0000256" key="3">
    <source>
        <dbReference type="ARBA" id="ARBA00022519"/>
    </source>
</evidence>
<dbReference type="PANTHER" id="PTHR43066:SF26">
    <property type="entry name" value="RHOMBOID PROTEASE GLPG"/>
    <property type="match status" value="1"/>
</dbReference>